<dbReference type="InterPro" id="IPR043324">
    <property type="entry name" value="PH_PLEKHG1_G2_G3"/>
</dbReference>
<evidence type="ECO:0000313" key="3">
    <source>
        <dbReference type="EMBL" id="CAG9790070.1"/>
    </source>
</evidence>
<dbReference type="GO" id="GO:0031267">
    <property type="term" value="F:small GTPase binding"/>
    <property type="evidence" value="ECO:0007669"/>
    <property type="project" value="TreeGrafter"/>
</dbReference>
<gene>
    <name evidence="3" type="ORF">DIATSA_LOCUS7759</name>
</gene>
<dbReference type="GO" id="GO:0005085">
    <property type="term" value="F:guanyl-nucleotide exchange factor activity"/>
    <property type="evidence" value="ECO:0007669"/>
    <property type="project" value="TreeGrafter"/>
</dbReference>
<protein>
    <recommendedName>
        <fullName evidence="2">SOS1/NGEF-like PH domain-containing protein</fullName>
    </recommendedName>
</protein>
<dbReference type="InterPro" id="IPR035899">
    <property type="entry name" value="DBL_dom_sf"/>
</dbReference>
<name>A0A9N9R5R9_9NEOP</name>
<dbReference type="SUPFAM" id="SSF48065">
    <property type="entry name" value="DBL homology domain (DH-domain)"/>
    <property type="match status" value="1"/>
</dbReference>
<evidence type="ECO:0000259" key="2">
    <source>
        <dbReference type="Pfam" id="PF22697"/>
    </source>
</evidence>
<dbReference type="Gene3D" id="1.20.900.10">
    <property type="entry name" value="Dbl homology (DH) domain"/>
    <property type="match status" value="1"/>
</dbReference>
<evidence type="ECO:0000256" key="1">
    <source>
        <dbReference type="ARBA" id="ARBA00022553"/>
    </source>
</evidence>
<dbReference type="PANTHER" id="PTHR45924">
    <property type="entry name" value="FI17866P1"/>
    <property type="match status" value="1"/>
</dbReference>
<dbReference type="Pfam" id="PF22697">
    <property type="entry name" value="SOS1_NGEF_PH"/>
    <property type="match status" value="1"/>
</dbReference>
<dbReference type="Gene3D" id="2.30.29.30">
    <property type="entry name" value="Pleckstrin-homology domain (PH domain)/Phosphotyrosine-binding domain (PTB)"/>
    <property type="match status" value="1"/>
</dbReference>
<dbReference type="InterPro" id="IPR011993">
    <property type="entry name" value="PH-like_dom_sf"/>
</dbReference>
<keyword evidence="1" id="KW-0597">Phosphoprotein</keyword>
<dbReference type="AlphaFoldDB" id="A0A9N9R5R9"/>
<dbReference type="OrthoDB" id="1594986at2759"/>
<reference evidence="3" key="2">
    <citation type="submission" date="2022-10" db="EMBL/GenBank/DDBJ databases">
        <authorList>
            <consortium name="ENA_rothamsted_submissions"/>
            <consortium name="culmorum"/>
            <person name="King R."/>
        </authorList>
    </citation>
    <scope>NUCLEOTIDE SEQUENCE</scope>
</reference>
<feature type="domain" description="SOS1/NGEF-like PH" evidence="2">
    <location>
        <begin position="129"/>
        <end position="221"/>
    </location>
</feature>
<dbReference type="CDD" id="cd13243">
    <property type="entry name" value="PH_PLEKHG1_G2_G3"/>
    <property type="match status" value="1"/>
</dbReference>
<accession>A0A9N9R5R9</accession>
<dbReference type="PANTHER" id="PTHR45924:SF2">
    <property type="entry name" value="FI17866P1"/>
    <property type="match status" value="1"/>
</dbReference>
<organism evidence="3 4">
    <name type="scientific">Diatraea saccharalis</name>
    <name type="common">sugarcane borer</name>
    <dbReference type="NCBI Taxonomy" id="40085"/>
    <lineage>
        <taxon>Eukaryota</taxon>
        <taxon>Metazoa</taxon>
        <taxon>Ecdysozoa</taxon>
        <taxon>Arthropoda</taxon>
        <taxon>Hexapoda</taxon>
        <taxon>Insecta</taxon>
        <taxon>Pterygota</taxon>
        <taxon>Neoptera</taxon>
        <taxon>Endopterygota</taxon>
        <taxon>Lepidoptera</taxon>
        <taxon>Glossata</taxon>
        <taxon>Ditrysia</taxon>
        <taxon>Pyraloidea</taxon>
        <taxon>Crambidae</taxon>
        <taxon>Crambinae</taxon>
        <taxon>Diatraea</taxon>
    </lineage>
</organism>
<dbReference type="InterPro" id="IPR055251">
    <property type="entry name" value="SOS1_NGEF_PH"/>
</dbReference>
<reference evidence="3" key="1">
    <citation type="submission" date="2021-12" db="EMBL/GenBank/DDBJ databases">
        <authorList>
            <person name="King R."/>
        </authorList>
    </citation>
    <scope>NUCLEOTIDE SEQUENCE</scope>
</reference>
<dbReference type="SUPFAM" id="SSF50729">
    <property type="entry name" value="PH domain-like"/>
    <property type="match status" value="1"/>
</dbReference>
<keyword evidence="4" id="KW-1185">Reference proteome</keyword>
<sequence>MTRSLCEELNTCRLDATCIARCFVNNTTGFSVYTSYCTGYPVTMERLAALASKPQSAREFRERQLALGHPLPLASYLLKPNVVKQCASSETEYALLKMTGIAQHIDDMKRRHEHAEIQSLLYGWNGPDLTTYGELCAEGTFRVLGAKGMRHVFLFDKMLLVTKNREDGILAYKSHIMCNNMMLVESIAGAPLAFHVIPWDAPRSQLTLQARSLRHKREWTLLLKRVSTFYIALIKIKLKI</sequence>
<dbReference type="Proteomes" id="UP001153714">
    <property type="component" value="Chromosome 20"/>
</dbReference>
<proteinExistence type="predicted"/>
<dbReference type="EMBL" id="OU893351">
    <property type="protein sequence ID" value="CAG9790070.1"/>
    <property type="molecule type" value="Genomic_DNA"/>
</dbReference>
<evidence type="ECO:0000313" key="4">
    <source>
        <dbReference type="Proteomes" id="UP001153714"/>
    </source>
</evidence>